<dbReference type="RefSeq" id="WP_143945622.1">
    <property type="nucleotide sequence ID" value="NZ_VKLS01000886.1"/>
</dbReference>
<dbReference type="InterPro" id="IPR036291">
    <property type="entry name" value="NAD(P)-bd_dom_sf"/>
</dbReference>
<dbReference type="PRINTS" id="PR00411">
    <property type="entry name" value="PNDRDTASEI"/>
</dbReference>
<evidence type="ECO:0000259" key="5">
    <source>
        <dbReference type="Pfam" id="PF07992"/>
    </source>
</evidence>
<evidence type="ECO:0000313" key="6">
    <source>
        <dbReference type="EMBL" id="TSB17665.1"/>
    </source>
</evidence>
<evidence type="ECO:0000256" key="2">
    <source>
        <dbReference type="ARBA" id="ARBA00022630"/>
    </source>
</evidence>
<evidence type="ECO:0000256" key="4">
    <source>
        <dbReference type="ARBA" id="ARBA00023002"/>
    </source>
</evidence>
<evidence type="ECO:0000313" key="7">
    <source>
        <dbReference type="Proteomes" id="UP000320888"/>
    </source>
</evidence>
<dbReference type="Proteomes" id="UP000320888">
    <property type="component" value="Unassembled WGS sequence"/>
</dbReference>
<comment type="cofactor">
    <cofactor evidence="1">
        <name>FAD</name>
        <dbReference type="ChEBI" id="CHEBI:57692"/>
    </cofactor>
</comment>
<proteinExistence type="predicted"/>
<dbReference type="SUPFAM" id="SSF51905">
    <property type="entry name" value="FAD/NAD(P)-binding domain"/>
    <property type="match status" value="1"/>
</dbReference>
<feature type="domain" description="FAD/NAD(P)-binding" evidence="5">
    <location>
        <begin position="3"/>
        <end position="252"/>
    </location>
</feature>
<accession>A0A553XL10</accession>
<dbReference type="EMBL" id="VKLS01000886">
    <property type="protein sequence ID" value="TSB17665.1"/>
    <property type="molecule type" value="Genomic_DNA"/>
</dbReference>
<keyword evidence="3" id="KW-0274">FAD</keyword>
<dbReference type="InterPro" id="IPR036188">
    <property type="entry name" value="FAD/NAD-bd_sf"/>
</dbReference>
<keyword evidence="4" id="KW-0560">Oxidoreductase</keyword>
<dbReference type="PANTHER" id="PTHR43557:SF2">
    <property type="entry name" value="RIESKE DOMAIN-CONTAINING PROTEIN-RELATED"/>
    <property type="match status" value="1"/>
</dbReference>
<dbReference type="PANTHER" id="PTHR43557">
    <property type="entry name" value="APOPTOSIS-INDUCING FACTOR 1"/>
    <property type="match status" value="1"/>
</dbReference>
<sequence>MHTVTVIGASLAGLYAARALRAEGYAGRLVLVGEERHRPYDRPPLSKAFLTGAADADALALADDEETAGLALDLRTGARAVRLDPRARSVTLASGEEIRTDGVVLATGAAPRTLPGPVPGKVHTLRTLDDARALRAALTAGPVRVVVIGGGFLGAETASSCAALGHDVTVVEAAPLPLVPQLGEAMAGICAALHADHGVRLLTGTGVAGLRADGAADAVTAVALADGRLLPAEVVVVAIGVRPRTGWLAGTAGGGVTGRHTAAVRTGLTCEGQWTPRRRCPSPVRSSPRGF</sequence>
<dbReference type="AlphaFoldDB" id="A0A553XL10"/>
<reference evidence="6 7" key="1">
    <citation type="submission" date="2019-07" db="EMBL/GenBank/DDBJ databases">
        <title>Draft genome for Streptomyces benahoarensis MZ03-48.</title>
        <authorList>
            <person name="Gonzalez-Pimentel J.L."/>
        </authorList>
    </citation>
    <scope>NUCLEOTIDE SEQUENCE [LARGE SCALE GENOMIC DNA]</scope>
    <source>
        <strain evidence="6 7">MZ03-48</strain>
    </source>
</reference>
<evidence type="ECO:0000256" key="1">
    <source>
        <dbReference type="ARBA" id="ARBA00001974"/>
    </source>
</evidence>
<dbReference type="Gene3D" id="3.50.50.60">
    <property type="entry name" value="FAD/NAD(P)-binding domain"/>
    <property type="match status" value="2"/>
</dbReference>
<feature type="non-terminal residue" evidence="6">
    <location>
        <position position="291"/>
    </location>
</feature>
<dbReference type="Pfam" id="PF07992">
    <property type="entry name" value="Pyr_redox_2"/>
    <property type="match status" value="1"/>
</dbReference>
<keyword evidence="7" id="KW-1185">Reference proteome</keyword>
<evidence type="ECO:0000256" key="3">
    <source>
        <dbReference type="ARBA" id="ARBA00022827"/>
    </source>
</evidence>
<protein>
    <submittedName>
        <fullName evidence="6">NAD(P)/FAD-dependent oxidoreductase</fullName>
    </submittedName>
</protein>
<dbReference type="InterPro" id="IPR023753">
    <property type="entry name" value="FAD/NAD-binding_dom"/>
</dbReference>
<dbReference type="SUPFAM" id="SSF51735">
    <property type="entry name" value="NAD(P)-binding Rossmann-fold domains"/>
    <property type="match status" value="1"/>
</dbReference>
<dbReference type="GO" id="GO:0016651">
    <property type="term" value="F:oxidoreductase activity, acting on NAD(P)H"/>
    <property type="evidence" value="ECO:0007669"/>
    <property type="project" value="TreeGrafter"/>
</dbReference>
<keyword evidence="2" id="KW-0285">Flavoprotein</keyword>
<dbReference type="PRINTS" id="PR00368">
    <property type="entry name" value="FADPNR"/>
</dbReference>
<dbReference type="InterPro" id="IPR050446">
    <property type="entry name" value="FAD-oxidoreductase/Apoptosis"/>
</dbReference>
<dbReference type="GO" id="GO:0005737">
    <property type="term" value="C:cytoplasm"/>
    <property type="evidence" value="ECO:0007669"/>
    <property type="project" value="TreeGrafter"/>
</dbReference>
<name>A0A553XL10_9ACTN</name>
<comment type="caution">
    <text evidence="6">The sequence shown here is derived from an EMBL/GenBank/DDBJ whole genome shotgun (WGS) entry which is preliminary data.</text>
</comment>
<gene>
    <name evidence="6" type="ORF">FNZ23_30375</name>
</gene>
<organism evidence="6 7">
    <name type="scientific">Streptomyces benahoarensis</name>
    <dbReference type="NCBI Taxonomy" id="2595054"/>
    <lineage>
        <taxon>Bacteria</taxon>
        <taxon>Bacillati</taxon>
        <taxon>Actinomycetota</taxon>
        <taxon>Actinomycetes</taxon>
        <taxon>Kitasatosporales</taxon>
        <taxon>Streptomycetaceae</taxon>
        <taxon>Streptomyces</taxon>
    </lineage>
</organism>